<dbReference type="InterPro" id="IPR002048">
    <property type="entry name" value="EF_hand_dom"/>
</dbReference>
<dbReference type="PROSITE" id="PS00018">
    <property type="entry name" value="EF_HAND_1"/>
    <property type="match status" value="2"/>
</dbReference>
<keyword evidence="3" id="KW-0106">Calcium</keyword>
<dbReference type="FunFam" id="1.10.238.10:FF:000178">
    <property type="entry name" value="Calmodulin-2 A"/>
    <property type="match status" value="1"/>
</dbReference>
<accession>A0A8K0EB77</accession>
<sequence length="142" mass="15549">MGDSEEQLRKVFQTFDTSGDGTISKSELGKAIAQCEKTPPDQKLIDALFNAIDKDGKGSIDFNEFVEFILSLPPPVEAVRAAFQEMDTDGSGYLEKGELKKLLEKAGATKVSDQQMEQICKEIGGEDGKVSFEEFCSLMAQL</sequence>
<dbReference type="GO" id="GO:0043226">
    <property type="term" value="C:organelle"/>
    <property type="evidence" value="ECO:0007669"/>
    <property type="project" value="UniProtKB-ARBA"/>
</dbReference>
<dbReference type="GO" id="GO:0005509">
    <property type="term" value="F:calcium ion binding"/>
    <property type="evidence" value="ECO:0007669"/>
    <property type="project" value="InterPro"/>
</dbReference>
<dbReference type="PROSITE" id="PS50222">
    <property type="entry name" value="EF_HAND_2"/>
    <property type="match status" value="4"/>
</dbReference>
<organism evidence="5 6">
    <name type="scientific">Branchiostoma lanceolatum</name>
    <name type="common">Common lancelet</name>
    <name type="synonym">Amphioxus lanceolatum</name>
    <dbReference type="NCBI Taxonomy" id="7740"/>
    <lineage>
        <taxon>Eukaryota</taxon>
        <taxon>Metazoa</taxon>
        <taxon>Chordata</taxon>
        <taxon>Cephalochordata</taxon>
        <taxon>Leptocardii</taxon>
        <taxon>Amphioxiformes</taxon>
        <taxon>Branchiostomatidae</taxon>
        <taxon>Branchiostoma</taxon>
    </lineage>
</organism>
<keyword evidence="6" id="KW-1185">Reference proteome</keyword>
<keyword evidence="1" id="KW-0479">Metal-binding</keyword>
<dbReference type="SMART" id="SM00054">
    <property type="entry name" value="EFh"/>
    <property type="match status" value="4"/>
</dbReference>
<evidence type="ECO:0000313" key="6">
    <source>
        <dbReference type="Proteomes" id="UP000838412"/>
    </source>
</evidence>
<feature type="domain" description="EF-hand" evidence="4">
    <location>
        <begin position="127"/>
        <end position="142"/>
    </location>
</feature>
<keyword evidence="2" id="KW-0677">Repeat</keyword>
<dbReference type="OrthoDB" id="343296at2759"/>
<evidence type="ECO:0000259" key="4">
    <source>
        <dbReference type="PROSITE" id="PS50222"/>
    </source>
</evidence>
<feature type="domain" description="EF-hand" evidence="4">
    <location>
        <begin position="3"/>
        <end position="38"/>
    </location>
</feature>
<evidence type="ECO:0000256" key="2">
    <source>
        <dbReference type="ARBA" id="ARBA00022737"/>
    </source>
</evidence>
<evidence type="ECO:0000256" key="1">
    <source>
        <dbReference type="ARBA" id="ARBA00022723"/>
    </source>
</evidence>
<dbReference type="AlphaFoldDB" id="A0A8K0EB77"/>
<dbReference type="InterPro" id="IPR011992">
    <property type="entry name" value="EF-hand-dom_pair"/>
</dbReference>
<dbReference type="InterPro" id="IPR018247">
    <property type="entry name" value="EF_Hand_1_Ca_BS"/>
</dbReference>
<dbReference type="PANTHER" id="PTHR45942">
    <property type="entry name" value="PROTEIN PHOSPATASE 3 REGULATORY SUBUNIT B ALPHA ISOFORM TYPE 1"/>
    <property type="match status" value="1"/>
</dbReference>
<dbReference type="SUPFAM" id="SSF47473">
    <property type="entry name" value="EF-hand"/>
    <property type="match status" value="1"/>
</dbReference>
<name>A0A8K0EB77_BRALA</name>
<feature type="domain" description="EF-hand" evidence="4">
    <location>
        <begin position="77"/>
        <end position="109"/>
    </location>
</feature>
<dbReference type="Pfam" id="PF13499">
    <property type="entry name" value="EF-hand_7"/>
    <property type="match status" value="2"/>
</dbReference>
<reference evidence="5" key="1">
    <citation type="submission" date="2022-01" db="EMBL/GenBank/DDBJ databases">
        <authorList>
            <person name="Braso-Vives M."/>
        </authorList>
    </citation>
    <scope>NUCLEOTIDE SEQUENCE</scope>
</reference>
<dbReference type="Gene3D" id="1.10.238.10">
    <property type="entry name" value="EF-hand"/>
    <property type="match status" value="2"/>
</dbReference>
<evidence type="ECO:0000313" key="5">
    <source>
        <dbReference type="EMBL" id="CAH1244833.1"/>
    </source>
</evidence>
<evidence type="ECO:0000256" key="3">
    <source>
        <dbReference type="ARBA" id="ARBA00022837"/>
    </source>
</evidence>
<feature type="domain" description="EF-hand" evidence="4">
    <location>
        <begin position="40"/>
        <end position="75"/>
    </location>
</feature>
<gene>
    <name evidence="5" type="primary">CALM1</name>
    <name evidence="5" type="ORF">BLAG_LOCUS7374</name>
</gene>
<dbReference type="EMBL" id="OV696699">
    <property type="protein sequence ID" value="CAH1244833.1"/>
    <property type="molecule type" value="Genomic_DNA"/>
</dbReference>
<protein>
    <submittedName>
        <fullName evidence="5">CALM1 protein</fullName>
    </submittedName>
</protein>
<dbReference type="CDD" id="cd00051">
    <property type="entry name" value="EFh"/>
    <property type="match status" value="1"/>
</dbReference>
<dbReference type="Proteomes" id="UP000838412">
    <property type="component" value="Chromosome 14"/>
</dbReference>
<proteinExistence type="predicted"/>